<dbReference type="EMBL" id="JACVVK020000287">
    <property type="protein sequence ID" value="KAK7480139.1"/>
    <property type="molecule type" value="Genomic_DNA"/>
</dbReference>
<evidence type="ECO:0000313" key="3">
    <source>
        <dbReference type="Proteomes" id="UP001519460"/>
    </source>
</evidence>
<feature type="chain" id="PRO_5044774174" evidence="1">
    <location>
        <begin position="22"/>
        <end position="126"/>
    </location>
</feature>
<gene>
    <name evidence="2" type="ORF">BaRGS_00028623</name>
</gene>
<keyword evidence="3" id="KW-1185">Reference proteome</keyword>
<dbReference type="AlphaFoldDB" id="A0ABD0JYS0"/>
<organism evidence="2 3">
    <name type="scientific">Batillaria attramentaria</name>
    <dbReference type="NCBI Taxonomy" id="370345"/>
    <lineage>
        <taxon>Eukaryota</taxon>
        <taxon>Metazoa</taxon>
        <taxon>Spiralia</taxon>
        <taxon>Lophotrochozoa</taxon>
        <taxon>Mollusca</taxon>
        <taxon>Gastropoda</taxon>
        <taxon>Caenogastropoda</taxon>
        <taxon>Sorbeoconcha</taxon>
        <taxon>Cerithioidea</taxon>
        <taxon>Batillariidae</taxon>
        <taxon>Batillaria</taxon>
    </lineage>
</organism>
<feature type="signal peptide" evidence="1">
    <location>
        <begin position="1"/>
        <end position="21"/>
    </location>
</feature>
<protein>
    <submittedName>
        <fullName evidence="2">Uncharacterized protein</fullName>
    </submittedName>
</protein>
<reference evidence="2 3" key="1">
    <citation type="journal article" date="2023" name="Sci. Data">
        <title>Genome assembly of the Korean intertidal mud-creeper Batillaria attramentaria.</title>
        <authorList>
            <person name="Patra A.K."/>
            <person name="Ho P.T."/>
            <person name="Jun S."/>
            <person name="Lee S.J."/>
            <person name="Kim Y."/>
            <person name="Won Y.J."/>
        </authorList>
    </citation>
    <scope>NUCLEOTIDE SEQUENCE [LARGE SCALE GENOMIC DNA]</scope>
    <source>
        <strain evidence="2">Wonlab-2016</strain>
    </source>
</reference>
<accession>A0ABD0JYS0</accession>
<proteinExistence type="predicted"/>
<evidence type="ECO:0000313" key="2">
    <source>
        <dbReference type="EMBL" id="KAK7480139.1"/>
    </source>
</evidence>
<evidence type="ECO:0000256" key="1">
    <source>
        <dbReference type="SAM" id="SignalP"/>
    </source>
</evidence>
<sequence length="126" mass="14459">MRVVIGNVSILEVAVWQSTLAAKLGTMYWNDNLALYSGDGSSVVSRLQCILGMVIGNEYWKWQFGTVLTLRMVAKLGTIVELERLYNYVLERQRGLVDWGLQTRLWQSTSGKALIWQFTLEITIWQ</sequence>
<comment type="caution">
    <text evidence="2">The sequence shown here is derived from an EMBL/GenBank/DDBJ whole genome shotgun (WGS) entry which is preliminary data.</text>
</comment>
<keyword evidence="1" id="KW-0732">Signal</keyword>
<name>A0ABD0JYS0_9CAEN</name>
<dbReference type="Proteomes" id="UP001519460">
    <property type="component" value="Unassembled WGS sequence"/>
</dbReference>